<accession>C5FVL4</accession>
<dbReference type="Proteomes" id="UP000002035">
    <property type="component" value="Unassembled WGS sequence"/>
</dbReference>
<dbReference type="OrthoDB" id="2823490at2759"/>
<dbReference type="EMBL" id="DS995706">
    <property type="protein sequence ID" value="EEQ33948.1"/>
    <property type="molecule type" value="Genomic_DNA"/>
</dbReference>
<name>C5FVL4_ARTOC</name>
<dbReference type="eggNOG" id="ENOG502RNZM">
    <property type="taxonomic scope" value="Eukaryota"/>
</dbReference>
<evidence type="ECO:0000313" key="1">
    <source>
        <dbReference type="EMBL" id="EEQ33948.1"/>
    </source>
</evidence>
<keyword evidence="2" id="KW-1185">Reference proteome</keyword>
<dbReference type="HOGENOM" id="CLU_2132966_0_0_1"/>
<dbReference type="VEuPathDB" id="FungiDB:MCYG_06767"/>
<reference evidence="2" key="1">
    <citation type="journal article" date="2012" name="MBio">
        <title>Comparative genome analysis of Trichophyton rubrum and related dermatophytes reveals candidate genes involved in infection.</title>
        <authorList>
            <person name="Martinez D.A."/>
            <person name="Oliver B.G."/>
            <person name="Graeser Y."/>
            <person name="Goldberg J.M."/>
            <person name="Li W."/>
            <person name="Martinez-Rossi N.M."/>
            <person name="Monod M."/>
            <person name="Shelest E."/>
            <person name="Barton R.C."/>
            <person name="Birch E."/>
            <person name="Brakhage A.A."/>
            <person name="Chen Z."/>
            <person name="Gurr S.J."/>
            <person name="Heiman D."/>
            <person name="Heitman J."/>
            <person name="Kosti I."/>
            <person name="Rossi A."/>
            <person name="Saif S."/>
            <person name="Samalova M."/>
            <person name="Saunders C.W."/>
            <person name="Shea T."/>
            <person name="Summerbell R.C."/>
            <person name="Xu J."/>
            <person name="Young S."/>
            <person name="Zeng Q."/>
            <person name="Birren B.W."/>
            <person name="Cuomo C.A."/>
            <person name="White T.C."/>
        </authorList>
    </citation>
    <scope>NUCLEOTIDE SEQUENCE [LARGE SCALE GENOMIC DNA]</scope>
    <source>
        <strain evidence="2">ATCC MYA-4605 / CBS 113480</strain>
    </source>
</reference>
<evidence type="ECO:0000313" key="2">
    <source>
        <dbReference type="Proteomes" id="UP000002035"/>
    </source>
</evidence>
<dbReference type="STRING" id="554155.C5FVL4"/>
<gene>
    <name evidence="1" type="ORF">MCYG_06767</name>
</gene>
<organism evidence="1 2">
    <name type="scientific">Arthroderma otae (strain ATCC MYA-4605 / CBS 113480)</name>
    <name type="common">Microsporum canis</name>
    <dbReference type="NCBI Taxonomy" id="554155"/>
    <lineage>
        <taxon>Eukaryota</taxon>
        <taxon>Fungi</taxon>
        <taxon>Dikarya</taxon>
        <taxon>Ascomycota</taxon>
        <taxon>Pezizomycotina</taxon>
        <taxon>Eurotiomycetes</taxon>
        <taxon>Eurotiomycetidae</taxon>
        <taxon>Onygenales</taxon>
        <taxon>Arthrodermataceae</taxon>
        <taxon>Microsporum</taxon>
    </lineage>
</organism>
<protein>
    <submittedName>
        <fullName evidence="1">Uncharacterized protein</fullName>
    </submittedName>
</protein>
<dbReference type="AlphaFoldDB" id="C5FVL4"/>
<proteinExistence type="predicted"/>
<sequence length="113" mass="12684">MLVDDTYLWPAKVCVPALAPRIDIAIVTIQVFETCPVTKATMDFYRPLVNLLSEYPRPDIWNNKKATQRPVFDVLSLLGDRDKGIAIGVLTPDFKKSTDNTANDGNFLQVDEN</sequence>
<dbReference type="RefSeq" id="XP_002844803.1">
    <property type="nucleotide sequence ID" value="XM_002844757.1"/>
</dbReference>
<dbReference type="GeneID" id="9222193"/>